<feature type="transmembrane region" description="Helical" evidence="1">
    <location>
        <begin position="12"/>
        <end position="31"/>
    </location>
</feature>
<protein>
    <submittedName>
        <fullName evidence="2">Uncharacterized protein</fullName>
    </submittedName>
</protein>
<evidence type="ECO:0000313" key="2">
    <source>
        <dbReference type="EMBL" id="MFD2311511.1"/>
    </source>
</evidence>
<keyword evidence="3" id="KW-1185">Reference proteome</keyword>
<gene>
    <name evidence="2" type="ORF">ACFSKX_13875</name>
</gene>
<keyword evidence="1" id="KW-1133">Transmembrane helix</keyword>
<reference evidence="3" key="1">
    <citation type="journal article" date="2019" name="Int. J. Syst. Evol. Microbiol.">
        <title>The Global Catalogue of Microorganisms (GCM) 10K type strain sequencing project: providing services to taxonomists for standard genome sequencing and annotation.</title>
        <authorList>
            <consortium name="The Broad Institute Genomics Platform"/>
            <consortium name="The Broad Institute Genome Sequencing Center for Infectious Disease"/>
            <person name="Wu L."/>
            <person name="Ma J."/>
        </authorList>
    </citation>
    <scope>NUCLEOTIDE SEQUENCE [LARGE SCALE GENOMIC DNA]</scope>
    <source>
        <strain evidence="3">KCTC 12848</strain>
    </source>
</reference>
<accession>A0ABW5ED42</accession>
<evidence type="ECO:0000313" key="3">
    <source>
        <dbReference type="Proteomes" id="UP001597425"/>
    </source>
</evidence>
<name>A0ABW5ED42_9GAMM</name>
<dbReference type="RefSeq" id="WP_265722280.1">
    <property type="nucleotide sequence ID" value="NZ_JAPIVK010000021.1"/>
</dbReference>
<proteinExistence type="predicted"/>
<comment type="caution">
    <text evidence="2">The sequence shown here is derived from an EMBL/GenBank/DDBJ whole genome shotgun (WGS) entry which is preliminary data.</text>
</comment>
<organism evidence="2 3">
    <name type="scientific">Microbulbifer halophilus</name>
    <dbReference type="NCBI Taxonomy" id="453963"/>
    <lineage>
        <taxon>Bacteria</taxon>
        <taxon>Pseudomonadati</taxon>
        <taxon>Pseudomonadota</taxon>
        <taxon>Gammaproteobacteria</taxon>
        <taxon>Cellvibrionales</taxon>
        <taxon>Microbulbiferaceae</taxon>
        <taxon>Microbulbifer</taxon>
    </lineage>
</organism>
<keyword evidence="1" id="KW-0472">Membrane</keyword>
<sequence length="181" mass="19853">MSHRGLPPIRSLVAPLALTAMVLLAALFSVVEAPEYNRGETGTIHLPEWRGPANPPLWPALDQLIERAPVADSGALLVDDRTLAALDIGSRGVRQPLTMAERRRARFLLRRGLGDSAGSELAQLWLRYLGYRVAVAELTGAADLSARQELQRRYFGSDIAASLFRGDNAMRQALLSEEGRR</sequence>
<dbReference type="EMBL" id="JBHUJD010000019">
    <property type="protein sequence ID" value="MFD2311511.1"/>
    <property type="molecule type" value="Genomic_DNA"/>
</dbReference>
<evidence type="ECO:0000256" key="1">
    <source>
        <dbReference type="SAM" id="Phobius"/>
    </source>
</evidence>
<dbReference type="Proteomes" id="UP001597425">
    <property type="component" value="Unassembled WGS sequence"/>
</dbReference>
<keyword evidence="1" id="KW-0812">Transmembrane</keyword>
<dbReference type="SUPFAM" id="SSF158855">
    <property type="entry name" value="Lipase chaperone-like"/>
    <property type="match status" value="1"/>
</dbReference>